<keyword evidence="6 8" id="KW-0378">Hydrolase</keyword>
<feature type="domain" description="Peptidase S26" evidence="9">
    <location>
        <begin position="13"/>
        <end position="223"/>
    </location>
</feature>
<keyword evidence="5 8" id="KW-0645">Protease</keyword>
<comment type="caution">
    <text evidence="10">The sequence shown here is derived from an EMBL/GenBank/DDBJ whole genome shotgun (WGS) entry which is preliminary data.</text>
</comment>
<dbReference type="GO" id="GO:0004252">
    <property type="term" value="F:serine-type endopeptidase activity"/>
    <property type="evidence" value="ECO:0007669"/>
    <property type="project" value="InterPro"/>
</dbReference>
<proteinExistence type="inferred from homology"/>
<evidence type="ECO:0000256" key="1">
    <source>
        <dbReference type="ARBA" id="ARBA00000677"/>
    </source>
</evidence>
<dbReference type="NCBIfam" id="TIGR02227">
    <property type="entry name" value="sigpep_I_bact"/>
    <property type="match status" value="1"/>
</dbReference>
<evidence type="ECO:0000256" key="4">
    <source>
        <dbReference type="ARBA" id="ARBA00013208"/>
    </source>
</evidence>
<dbReference type="GeneID" id="64187457"/>
<dbReference type="InterPro" id="IPR019756">
    <property type="entry name" value="Pept_S26A_signal_pept_1_Ser-AS"/>
</dbReference>
<dbReference type="GO" id="GO:0005886">
    <property type="term" value="C:plasma membrane"/>
    <property type="evidence" value="ECO:0007669"/>
    <property type="project" value="UniProtKB-SubCell"/>
</dbReference>
<evidence type="ECO:0000256" key="5">
    <source>
        <dbReference type="ARBA" id="ARBA00022670"/>
    </source>
</evidence>
<dbReference type="PROSITE" id="PS00761">
    <property type="entry name" value="SPASE_I_3"/>
    <property type="match status" value="1"/>
</dbReference>
<evidence type="ECO:0000313" key="10">
    <source>
        <dbReference type="EMBL" id="MDK4325238.1"/>
    </source>
</evidence>
<evidence type="ECO:0000256" key="7">
    <source>
        <dbReference type="PIRSR" id="PIRSR600223-1"/>
    </source>
</evidence>
<dbReference type="PROSITE" id="PS00501">
    <property type="entry name" value="SPASE_I_1"/>
    <property type="match status" value="1"/>
</dbReference>
<evidence type="ECO:0000256" key="6">
    <source>
        <dbReference type="ARBA" id="ARBA00022801"/>
    </source>
</evidence>
<dbReference type="Gene3D" id="2.10.109.10">
    <property type="entry name" value="Umud Fragment, subunit A"/>
    <property type="match status" value="1"/>
</dbReference>
<dbReference type="Pfam" id="PF10502">
    <property type="entry name" value="Peptidase_S26"/>
    <property type="match status" value="1"/>
</dbReference>
<name>A0AAP4F9F3_9CORY</name>
<dbReference type="InterPro" id="IPR019758">
    <property type="entry name" value="Pept_S26A_signal_pept_1_CS"/>
</dbReference>
<accession>A0AAP4F9F3</accession>
<organism evidence="10 11">
    <name type="scientific">Corynebacterium propinquum</name>
    <dbReference type="NCBI Taxonomy" id="43769"/>
    <lineage>
        <taxon>Bacteria</taxon>
        <taxon>Bacillati</taxon>
        <taxon>Actinomycetota</taxon>
        <taxon>Actinomycetes</taxon>
        <taxon>Mycobacteriales</taxon>
        <taxon>Corynebacteriaceae</taxon>
        <taxon>Corynebacterium</taxon>
    </lineage>
</organism>
<dbReference type="InterPro" id="IPR000223">
    <property type="entry name" value="Pept_S26A_signal_pept_1"/>
</dbReference>
<dbReference type="Proteomes" id="UP001226160">
    <property type="component" value="Unassembled WGS sequence"/>
</dbReference>
<dbReference type="GO" id="GO:0006465">
    <property type="term" value="P:signal peptide processing"/>
    <property type="evidence" value="ECO:0007669"/>
    <property type="project" value="InterPro"/>
</dbReference>
<evidence type="ECO:0000256" key="8">
    <source>
        <dbReference type="RuleBase" id="RU362042"/>
    </source>
</evidence>
<evidence type="ECO:0000259" key="9">
    <source>
        <dbReference type="Pfam" id="PF10502"/>
    </source>
</evidence>
<dbReference type="PANTHER" id="PTHR43390:SF1">
    <property type="entry name" value="CHLOROPLAST PROCESSING PEPTIDASE"/>
    <property type="match status" value="1"/>
</dbReference>
<comment type="similarity">
    <text evidence="3 8">Belongs to the peptidase S26 family.</text>
</comment>
<comment type="subcellular location">
    <subcellularLocation>
        <location evidence="2">Cell membrane</location>
        <topology evidence="2">Single-pass type II membrane protein</topology>
    </subcellularLocation>
    <subcellularLocation>
        <location evidence="8">Membrane</location>
        <topology evidence="8">Single-pass type II membrane protein</topology>
    </subcellularLocation>
</comment>
<feature type="active site" evidence="7">
    <location>
        <position position="121"/>
    </location>
</feature>
<dbReference type="CDD" id="cd06530">
    <property type="entry name" value="S26_SPase_I"/>
    <property type="match status" value="1"/>
</dbReference>
<protein>
    <recommendedName>
        <fullName evidence="4 8">Signal peptidase I</fullName>
        <ecNumber evidence="4 8">3.4.21.89</ecNumber>
    </recommendedName>
</protein>
<dbReference type="InterPro" id="IPR036286">
    <property type="entry name" value="LexA/Signal_pep-like_sf"/>
</dbReference>
<feature type="active site" evidence="7">
    <location>
        <position position="43"/>
    </location>
</feature>
<keyword evidence="8" id="KW-0472">Membrane</keyword>
<evidence type="ECO:0000313" key="11">
    <source>
        <dbReference type="Proteomes" id="UP001226160"/>
    </source>
</evidence>
<dbReference type="EMBL" id="JASNVP010000002">
    <property type="protein sequence ID" value="MDK4325238.1"/>
    <property type="molecule type" value="Genomic_DNA"/>
</dbReference>
<comment type="catalytic activity">
    <reaction evidence="1 8">
        <text>Cleavage of hydrophobic, N-terminal signal or leader sequences from secreted and periplasmic proteins.</text>
        <dbReference type="EC" id="3.4.21.89"/>
    </reaction>
</comment>
<reference evidence="10" key="1">
    <citation type="submission" date="2023-05" db="EMBL/GenBank/DDBJ databases">
        <title>Metabolic capabilities are highly conserved among human nasal-associated Corynebacterium species in pangenomic analyses.</title>
        <authorList>
            <person name="Tran T.H."/>
            <person name="Roberts A.Q."/>
            <person name="Escapa I.F."/>
            <person name="Gao W."/>
            <person name="Conlan S."/>
            <person name="Kong H."/>
            <person name="Segre J.A."/>
            <person name="Kelly M.S."/>
            <person name="Lemon K.P."/>
        </authorList>
    </citation>
    <scope>NUCLEOTIDE SEQUENCE</scope>
    <source>
        <strain evidence="10">KPL2654</strain>
    </source>
</reference>
<dbReference type="SUPFAM" id="SSF51306">
    <property type="entry name" value="LexA/Signal peptidase"/>
    <property type="match status" value="1"/>
</dbReference>
<gene>
    <name evidence="10" type="primary">lepB</name>
    <name evidence="10" type="ORF">QPX54_01730</name>
</gene>
<dbReference type="RefSeq" id="WP_026167743.1">
    <property type="nucleotide sequence ID" value="NZ_CBCRTU010000001.1"/>
</dbReference>
<dbReference type="GO" id="GO:0009003">
    <property type="term" value="F:signal peptidase activity"/>
    <property type="evidence" value="ECO:0007669"/>
    <property type="project" value="UniProtKB-EC"/>
</dbReference>
<evidence type="ECO:0000256" key="2">
    <source>
        <dbReference type="ARBA" id="ARBA00004401"/>
    </source>
</evidence>
<dbReference type="EC" id="3.4.21.89" evidence="4 8"/>
<sequence length="238" mass="26083">MEDDRKPRLPAWAETVLTVLVVLVVVGLFQNLIGRQYVIPSASMEPTLHGCPECTDDRIFVEKVSYYFSDPQPGDVVVFEGTPSWAGMYQSPRSDNALLARIQDGLSLVGLAAPDENTLVKRIIATGGQTVSCQEGDAAVMVDGKPIDQSYIQTPPQYPIDESAGSQACGGPYFGPIEVPEDSYFMMGDNRTNSADSRAHMFDDRHGTIPAENIRGKAQFVFFPFNRFGGIDDPDIQQ</sequence>
<evidence type="ECO:0000256" key="3">
    <source>
        <dbReference type="ARBA" id="ARBA00009370"/>
    </source>
</evidence>
<dbReference type="PANTHER" id="PTHR43390">
    <property type="entry name" value="SIGNAL PEPTIDASE I"/>
    <property type="match status" value="1"/>
</dbReference>
<dbReference type="InterPro" id="IPR019533">
    <property type="entry name" value="Peptidase_S26"/>
</dbReference>
<keyword evidence="8" id="KW-1133">Transmembrane helix</keyword>
<dbReference type="AlphaFoldDB" id="A0AAP4F9F3"/>
<dbReference type="PRINTS" id="PR00727">
    <property type="entry name" value="LEADERPTASE"/>
</dbReference>
<feature type="transmembrane region" description="Helical" evidence="8">
    <location>
        <begin position="12"/>
        <end position="33"/>
    </location>
</feature>
<keyword evidence="8" id="KW-0812">Transmembrane</keyword>